<name>A0A673JWR5_9TELE</name>
<organism evidence="1 2">
    <name type="scientific">Sinocyclocheilus rhinocerous</name>
    <dbReference type="NCBI Taxonomy" id="307959"/>
    <lineage>
        <taxon>Eukaryota</taxon>
        <taxon>Metazoa</taxon>
        <taxon>Chordata</taxon>
        <taxon>Craniata</taxon>
        <taxon>Vertebrata</taxon>
        <taxon>Euteleostomi</taxon>
        <taxon>Actinopterygii</taxon>
        <taxon>Neopterygii</taxon>
        <taxon>Teleostei</taxon>
        <taxon>Ostariophysi</taxon>
        <taxon>Cypriniformes</taxon>
        <taxon>Cyprinidae</taxon>
        <taxon>Cyprininae</taxon>
        <taxon>Sinocyclocheilus</taxon>
    </lineage>
</organism>
<sequence length="79" mass="9033">MLFLYKGRKLHLTVNVKGVQSKTWTYALLPAATRTCTNDHQISVCFSETITLLCQDVYENSLIIRQMGSKRVLRVLANM</sequence>
<keyword evidence="2" id="KW-1185">Reference proteome</keyword>
<protein>
    <submittedName>
        <fullName evidence="1">Uncharacterized protein</fullName>
    </submittedName>
</protein>
<reference evidence="1" key="1">
    <citation type="submission" date="2025-08" db="UniProtKB">
        <authorList>
            <consortium name="Ensembl"/>
        </authorList>
    </citation>
    <scope>IDENTIFICATION</scope>
</reference>
<proteinExistence type="predicted"/>
<dbReference type="Ensembl" id="ENSSRHT00000056207.1">
    <property type="protein sequence ID" value="ENSSRHP00000054670.1"/>
    <property type="gene ID" value="ENSSRHG00000027530.1"/>
</dbReference>
<dbReference type="AlphaFoldDB" id="A0A673JWR5"/>
<reference evidence="1" key="2">
    <citation type="submission" date="2025-09" db="UniProtKB">
        <authorList>
            <consortium name="Ensembl"/>
        </authorList>
    </citation>
    <scope>IDENTIFICATION</scope>
</reference>
<evidence type="ECO:0000313" key="2">
    <source>
        <dbReference type="Proteomes" id="UP000472270"/>
    </source>
</evidence>
<evidence type="ECO:0000313" key="1">
    <source>
        <dbReference type="Ensembl" id="ENSSRHP00000054670.1"/>
    </source>
</evidence>
<accession>A0A673JWR5</accession>
<dbReference type="Proteomes" id="UP000472270">
    <property type="component" value="Unassembled WGS sequence"/>
</dbReference>